<dbReference type="GO" id="GO:0005524">
    <property type="term" value="F:ATP binding"/>
    <property type="evidence" value="ECO:0007669"/>
    <property type="project" value="UniProtKB-UniRule"/>
</dbReference>
<comment type="similarity">
    <text evidence="6">Belongs to the TRAFAC class myosin-kinesin ATPase superfamily. Kinesin family. KIN-12 subfamily.</text>
</comment>
<proteinExistence type="inferred from homology"/>
<evidence type="ECO:0000259" key="10">
    <source>
        <dbReference type="PROSITE" id="PS50067"/>
    </source>
</evidence>
<feature type="binding site" evidence="7">
    <location>
        <begin position="279"/>
        <end position="286"/>
    </location>
    <ligand>
        <name>ATP</name>
        <dbReference type="ChEBI" id="CHEBI:30616"/>
    </ligand>
</feature>
<evidence type="ECO:0000256" key="2">
    <source>
        <dbReference type="ARBA" id="ARBA00022741"/>
    </source>
</evidence>
<keyword evidence="4 8" id="KW-0175">Coiled coil</keyword>
<evidence type="ECO:0000313" key="11">
    <source>
        <dbReference type="EnsemblPlants" id="Kaladp0033s0251.1.v1.1"/>
    </source>
</evidence>
<keyword evidence="5 7" id="KW-0505">Motor protein</keyword>
<dbReference type="GO" id="GO:0005874">
    <property type="term" value="C:microtubule"/>
    <property type="evidence" value="ECO:0007669"/>
    <property type="project" value="UniProtKB-KW"/>
</dbReference>
<feature type="coiled-coil region" evidence="8">
    <location>
        <begin position="891"/>
        <end position="939"/>
    </location>
</feature>
<keyword evidence="3 7" id="KW-0067">ATP-binding</keyword>
<dbReference type="Gramene" id="Kaladp0033s0251.1.v1.1">
    <property type="protein sequence ID" value="Kaladp0033s0251.1.v1.1"/>
    <property type="gene ID" value="Kaladp0033s0251.v1.1"/>
</dbReference>
<feature type="compositionally biased region" description="Polar residues" evidence="9">
    <location>
        <begin position="124"/>
        <end position="144"/>
    </location>
</feature>
<dbReference type="InterPro" id="IPR044986">
    <property type="entry name" value="KIF15/KIN-12"/>
</dbReference>
<dbReference type="PRINTS" id="PR00380">
    <property type="entry name" value="KINESINHEAVY"/>
</dbReference>
<keyword evidence="1" id="KW-0493">Microtubule</keyword>
<dbReference type="GO" id="GO:0003777">
    <property type="term" value="F:microtubule motor activity"/>
    <property type="evidence" value="ECO:0007669"/>
    <property type="project" value="InterPro"/>
</dbReference>
<dbReference type="GO" id="GO:0007018">
    <property type="term" value="P:microtubule-based movement"/>
    <property type="evidence" value="ECO:0007669"/>
    <property type="project" value="InterPro"/>
</dbReference>
<dbReference type="Proteomes" id="UP000594263">
    <property type="component" value="Unplaced"/>
</dbReference>
<protein>
    <recommendedName>
        <fullName evidence="10">Kinesin motor domain-containing protein</fullName>
    </recommendedName>
</protein>
<accession>A0A7N0TDF2</accession>
<dbReference type="SUPFAM" id="SSF52540">
    <property type="entry name" value="P-loop containing nucleoside triphosphate hydrolases"/>
    <property type="match status" value="1"/>
</dbReference>
<dbReference type="InterPro" id="IPR001752">
    <property type="entry name" value="Kinesin_motor_dom"/>
</dbReference>
<evidence type="ECO:0000256" key="3">
    <source>
        <dbReference type="ARBA" id="ARBA00022840"/>
    </source>
</evidence>
<evidence type="ECO:0000313" key="12">
    <source>
        <dbReference type="Proteomes" id="UP000594263"/>
    </source>
</evidence>
<sequence length="3085" mass="350151">MLRDFKSRRNAGKVPEEAENLPVSGKDSVVGNAAADGARAPLVAIQEPQISTTATIEVEGSKKDKTSSKGKGRGGDNVMRTPEKYGGFSVRNRFGWGQKSEAGSGIESGSLLNVTPRSMRSIGRTNSGVEGNGMQVTPNKSVNKPPTARKVDVNGRIGTFAALYRGLPAAPAQHSGVNPVEVPHFDLKEDPSFWMDHNVQVLIRVRPLNEMEKRIQGYSRCLKQESAQTITWTGPPETRFTFDHVACETVDQETLFRMAGLPMVENCLSGYNSCMFAYGQTGSGKTYTMLGEIDELEINPSPHRGMTPRVFEFLFGRIRAEEETRKEEKLKYSCKCSFLEIYNEQITDLLDPSATNLHLREDMKKGVYVDNLSEFEVQSVTDILMLLSQGASNRKVAATNMNRESSRSHSVFTCVIESQWEKDATTNLRFARLNLVDLAGSERQKASGAEGERLKEAASINKSLSTLGHVIMVLLEVAHGKPKHVPYRDSKLTFLLQDSLGGNSKTMIIANVSSASCCATETLNTLKFAQRAKLIQNNAVVNEDSSGDVSALQQQIRILKEELVALKRNNVLRSLSFGKDTMEEEMPSLNTCKEEEMQNATNLLIDTETKLKSLEMMLAGSLRREQMAESSIKQLEAEIQQLNRLVRQREEDARSSKMMLRFREDKIHRMESLVNNVLPVDSYLVQENKALTEEIQLVTAKLDRNPEVTRFALENIRLLDQIRRYQDFYEEGEKEMLLTELSELRKELLQHLDGNAVQPCSPQLMTPPKDGVRNTYGRVSINSELNHTASELEECRTNLRACLEENAKLSREISALQNQLSDLIDPRDLITLEVCSTTPNWSNSDSEFSVNKTEDLLIGQLELDILKIFLQEAILYGTEMEDKALNFMSNLELAQENLSSITRKYIDTEHELQNSKSVIEALESQQILLINEIDALKNSNNTTLELLNMKEVEILDLKEQVSGHEYSRALSVSRNYENEDLLLSTKLTKMQESLAKAKSLNAWYQKDHAKQTSSSEEMENIRRQAEVETAEVIVCLQEELSILQWQIKEQSSLDSKHQEKLKLLEDESKVLQENLLVMTQERNMLDEQLKQKDGEIKNLREEMENIRRQAEVETAEVIVCLQRRIEEQSSSDSKNQEMIKLLEDESKVLQENLLVMTQERNMLDEQLKQKDEEIKNLCEEMVNQGQAEVETAEVIACSQEELSILQRWVEETNSLDLKHQETIKLMEDESKVLQENLLAITKDCNMLGEQLKHKDGEIKNMRDEWKLLICEIEHVLCNANESLTDASADTGKTWISEQVGQMAKIISEKEILLEELRKSLEEANIQISNLDCMLRSLKGAALVINDSHQKEFSKKENEILILTSQLSEKSHSMGKLCSQSKSYIRKLSVCATAAFVIVNHFSEANTNLLDKIKQKDTELCVLEESNKTNSARAASQAVAVVEAEKEIFSLHEQLNDAKARCNQLEKELVNEKEQACFMAQKLQEFEAIDLSKTKEKLTELQTGVSTMMSSIGMRESADNLHSLICGSEHTKTLNCQPAEGLDTNIAMHSFNLPCSSKIKAVDSVSTPHRPSGKDWTMSLLRKEIESALESLEAIRVEMAKLRHEKEKVLLSERNSQKSIKCLKDQVIALHTTMKNFDEQTGLKMTTVGEKLQKVEILVEDANTCWSQTKELFETEVFDAKMTAEQKTAEAYCIFDRFEESQGTIREADCMINTLIVANKAMKAEVEALINERTVLLLEIQSLQSTNDRHNHLIQVLEKQLEKDLTDTKSAILELEDTVVQVQNHIEDDFQSMVGDLSGLKCHLILAKKIMHSSLEDIWSELIVKDCIVSVLHLCHIGLLLETALGLNVENGLIQHGLSEQHSIIADLREQNSKSRQDLNMCRIVEEKLLTDLRNSFERAARKEDETGEFDRKLITFEQRILDLQAQEEIMLQRSNSMEYELADLKREMDNSNSSVFTVLLEHDKLLKDEQECINSQAEFFLVDMLSKDLESLVLGSKLKELALEAGDLEIEKTRCLAASEKFKEELFLHRVDGHLKDLIIEDSIDELSILTREGEKSEKDRNDLSAMLKDVANANDALKKELEGVIEWKEALQTQVIVLKSEHDVCSQKLKEKEAAIELSSIDITLRQQNQKLEEEVGLLKVSACEIKNQLEMKDAQVNHLEGENEAFKTELNRLHAEKCAIFEDLKQKRSDYDTFFSKSTSLDEEIQRLQKKVASQESSIAGLQSNMTIKEAELNELHQYQSVLVNELSLKGKDSLLLSEREDTLLEDISLLKGELDSWKKCSHEYLSKLSSNIMKSSEKIESAVEVSGVINNKLSQDIVSVTEKLVEEMTNSNEMASHFMKEFVCVEDYASTLLSANESLRFEILVKDELMKGMVFDLTLLQESASDNLNFKEDFEVLLASFEDLKEELANKSAANDDLISNCKNQEAQLQVKTAIISTLQMRHEEEQVKLQMLSRENAELVLQVENVLEQQCSIEEELVKKRTIIDGLESELLKMSSTLMEAYDNIDSTQDKLNEVISERDHLHSELLVLEEKLDMAEAQVQETEAIATEAKQMAETERFYVEEKEEEIRLLERSIEELETTIDVLENKVEMVRGEAERQRVQREELEVELHSLKNQIANVESSNADIRRHLNEKETDLEETLQRFQDLEKDISNKDAEIAQLKIHISELNVHAEAQAVEYKQKFKALESMAEKVKLEGSAGPGTGSLSNKLERNASKPRGGSGSPFKCIGLGLVQQMKSEKEEDLTDARRRIEELEALAASRQKEIFMLNSRLATAESMTHDVIRELLGVKLDMTQYASLLDADHKITEKALLYNVEPHLRDTEVAKLKQQLDEFIEERKGWLDEIDRKQAELMTAQVSLEKLHQTNRLLKAENDTLKMENTSNKKQLIDLEKEVNKLSVSGQQNLQQRIHHHAKVKEENNFLRSQNEDLSLKLRRAENILSRVREELSAYRASVGKSCYFDFDDNERLHEKLKETEEEKLQLAQKLLALCTSILKVAGITRPASDITIPAAEEALGHLKNKITSLERDVEDLKLKNKITMEKARLSELMPQLSPLSPISEDKSRTPGRVSNGPFLSTLDR</sequence>
<dbReference type="GO" id="GO:0000911">
    <property type="term" value="P:cytokinesis by cell plate formation"/>
    <property type="evidence" value="ECO:0007669"/>
    <property type="project" value="EnsemblPlants"/>
</dbReference>
<dbReference type="SMART" id="SM00129">
    <property type="entry name" value="KISc"/>
    <property type="match status" value="1"/>
</dbReference>
<dbReference type="GO" id="GO:0009524">
    <property type="term" value="C:phragmoplast"/>
    <property type="evidence" value="ECO:0007669"/>
    <property type="project" value="EnsemblPlants"/>
</dbReference>
<dbReference type="InterPro" id="IPR019821">
    <property type="entry name" value="Kinesin_motor_CS"/>
</dbReference>
<feature type="region of interest" description="Disordered" evidence="9">
    <location>
        <begin position="3056"/>
        <end position="3085"/>
    </location>
</feature>
<feature type="coiled-coil region" evidence="8">
    <location>
        <begin position="2742"/>
        <end position="2769"/>
    </location>
</feature>
<evidence type="ECO:0000256" key="8">
    <source>
        <dbReference type="SAM" id="Coils"/>
    </source>
</evidence>
<feature type="coiled-coil region" evidence="8">
    <location>
        <begin position="1711"/>
        <end position="1777"/>
    </location>
</feature>
<dbReference type="PROSITE" id="PS50067">
    <property type="entry name" value="KINESIN_MOTOR_2"/>
    <property type="match status" value="1"/>
</dbReference>
<dbReference type="GO" id="GO:0000281">
    <property type="term" value="P:mitotic cytokinesis"/>
    <property type="evidence" value="ECO:0007669"/>
    <property type="project" value="EnsemblPlants"/>
</dbReference>
<name>A0A7N0TDF2_KALFE</name>
<dbReference type="GO" id="GO:0080175">
    <property type="term" value="P:phragmoplast microtubule organization"/>
    <property type="evidence" value="ECO:0007669"/>
    <property type="project" value="EnsemblPlants"/>
</dbReference>
<dbReference type="FunFam" id="3.40.850.10:FF:000033">
    <property type="entry name" value="Kinesin-like protein KIN-12E"/>
    <property type="match status" value="1"/>
</dbReference>
<organism evidence="11 12">
    <name type="scientific">Kalanchoe fedtschenkoi</name>
    <name type="common">Lavender scallops</name>
    <name type="synonym">South American air plant</name>
    <dbReference type="NCBI Taxonomy" id="63787"/>
    <lineage>
        <taxon>Eukaryota</taxon>
        <taxon>Viridiplantae</taxon>
        <taxon>Streptophyta</taxon>
        <taxon>Embryophyta</taxon>
        <taxon>Tracheophyta</taxon>
        <taxon>Spermatophyta</taxon>
        <taxon>Magnoliopsida</taxon>
        <taxon>eudicotyledons</taxon>
        <taxon>Gunneridae</taxon>
        <taxon>Pentapetalae</taxon>
        <taxon>Saxifragales</taxon>
        <taxon>Crassulaceae</taxon>
        <taxon>Kalanchoe</taxon>
    </lineage>
</organism>
<dbReference type="PROSITE" id="PS00411">
    <property type="entry name" value="KINESIN_MOTOR_1"/>
    <property type="match status" value="1"/>
</dbReference>
<feature type="coiled-coil region" evidence="8">
    <location>
        <begin position="1302"/>
        <end position="1340"/>
    </location>
</feature>
<dbReference type="GO" id="GO:0008017">
    <property type="term" value="F:microtubule binding"/>
    <property type="evidence" value="ECO:0007669"/>
    <property type="project" value="InterPro"/>
</dbReference>
<dbReference type="OMA" id="ENECFSA"/>
<feature type="region of interest" description="Disordered" evidence="9">
    <location>
        <begin position="1"/>
        <end position="26"/>
    </location>
</feature>
<evidence type="ECO:0000256" key="9">
    <source>
        <dbReference type="SAM" id="MobiDB-lite"/>
    </source>
</evidence>
<reference evidence="11" key="1">
    <citation type="submission" date="2021-01" db="UniProtKB">
        <authorList>
            <consortium name="EnsemblPlants"/>
        </authorList>
    </citation>
    <scope>IDENTIFICATION</scope>
</reference>
<evidence type="ECO:0000256" key="5">
    <source>
        <dbReference type="ARBA" id="ARBA00023175"/>
    </source>
</evidence>
<feature type="coiled-coil region" evidence="8">
    <location>
        <begin position="2394"/>
        <end position="2473"/>
    </location>
</feature>
<feature type="domain" description="Kinesin motor" evidence="10">
    <location>
        <begin position="198"/>
        <end position="535"/>
    </location>
</feature>
<dbReference type="PANTHER" id="PTHR37739:SF8">
    <property type="entry name" value="KINESIN-LIKE PROTEIN KIN-12D"/>
    <property type="match status" value="1"/>
</dbReference>
<evidence type="ECO:0000256" key="7">
    <source>
        <dbReference type="PROSITE-ProRule" id="PRU00283"/>
    </source>
</evidence>
<dbReference type="Pfam" id="PF00225">
    <property type="entry name" value="Kinesin"/>
    <property type="match status" value="1"/>
</dbReference>
<dbReference type="GO" id="GO:0032153">
    <property type="term" value="C:cell division site"/>
    <property type="evidence" value="ECO:0007669"/>
    <property type="project" value="EnsemblPlants"/>
</dbReference>
<feature type="coiled-coil region" evidence="8">
    <location>
        <begin position="1577"/>
        <end position="1604"/>
    </location>
</feature>
<dbReference type="PANTHER" id="PTHR37739">
    <property type="entry name" value="KINESIN-LIKE PROTEIN KIN-12D"/>
    <property type="match status" value="1"/>
</dbReference>
<dbReference type="InterPro" id="IPR036961">
    <property type="entry name" value="Kinesin_motor_dom_sf"/>
</dbReference>
<dbReference type="EnsemblPlants" id="Kaladp0033s0251.1.v1.1">
    <property type="protein sequence ID" value="Kaladp0033s0251.1.v1.1"/>
    <property type="gene ID" value="Kaladp0033s0251.v1.1"/>
</dbReference>
<keyword evidence="12" id="KW-1185">Reference proteome</keyword>
<feature type="coiled-coil region" evidence="8">
    <location>
        <begin position="2829"/>
        <end position="3047"/>
    </location>
</feature>
<feature type="coiled-coil region" evidence="8">
    <location>
        <begin position="2151"/>
        <end position="2227"/>
    </location>
</feature>
<evidence type="ECO:0000256" key="6">
    <source>
        <dbReference type="ARBA" id="ARBA00034488"/>
    </source>
</evidence>
<keyword evidence="2 7" id="KW-0547">Nucleotide-binding</keyword>
<evidence type="ECO:0000256" key="1">
    <source>
        <dbReference type="ARBA" id="ARBA00022701"/>
    </source>
</evidence>
<feature type="coiled-coil region" evidence="8">
    <location>
        <begin position="597"/>
        <end position="652"/>
    </location>
</feature>
<dbReference type="Gene3D" id="3.40.850.10">
    <property type="entry name" value="Kinesin motor domain"/>
    <property type="match status" value="1"/>
</dbReference>
<feature type="coiled-coil region" evidence="8">
    <location>
        <begin position="792"/>
        <end position="819"/>
    </location>
</feature>
<feature type="coiled-coil region" evidence="8">
    <location>
        <begin position="1440"/>
        <end position="1474"/>
    </location>
</feature>
<evidence type="ECO:0000256" key="4">
    <source>
        <dbReference type="ARBA" id="ARBA00023054"/>
    </source>
</evidence>
<feature type="coiled-coil region" evidence="8">
    <location>
        <begin position="542"/>
        <end position="569"/>
    </location>
</feature>
<feature type="coiled-coil region" evidence="8">
    <location>
        <begin position="1054"/>
        <end position="1180"/>
    </location>
</feature>
<dbReference type="InterPro" id="IPR027417">
    <property type="entry name" value="P-loop_NTPase"/>
</dbReference>
<feature type="region of interest" description="Disordered" evidence="9">
    <location>
        <begin position="2700"/>
        <end position="2728"/>
    </location>
</feature>
<feature type="region of interest" description="Disordered" evidence="9">
    <location>
        <begin position="53"/>
        <end position="84"/>
    </location>
</feature>
<feature type="region of interest" description="Disordered" evidence="9">
    <location>
        <begin position="124"/>
        <end position="148"/>
    </location>
</feature>